<dbReference type="Proteomes" id="UP001296104">
    <property type="component" value="Unassembled WGS sequence"/>
</dbReference>
<feature type="region of interest" description="Disordered" evidence="5">
    <location>
        <begin position="261"/>
        <end position="289"/>
    </location>
</feature>
<dbReference type="AlphaFoldDB" id="A0AAI8YSD0"/>
<evidence type="ECO:0000256" key="3">
    <source>
        <dbReference type="ARBA" id="ARBA00022989"/>
    </source>
</evidence>
<dbReference type="EMBL" id="CAVMBE010000004">
    <property type="protein sequence ID" value="CAK3815481.1"/>
    <property type="molecule type" value="Genomic_DNA"/>
</dbReference>
<keyword evidence="2 6" id="KW-0812">Transmembrane</keyword>
<evidence type="ECO:0000313" key="8">
    <source>
        <dbReference type="Proteomes" id="UP001296104"/>
    </source>
</evidence>
<keyword evidence="8" id="KW-1185">Reference proteome</keyword>
<reference evidence="7" key="1">
    <citation type="submission" date="2023-11" db="EMBL/GenBank/DDBJ databases">
        <authorList>
            <person name="Alioto T."/>
            <person name="Alioto T."/>
            <person name="Gomez Garrido J."/>
        </authorList>
    </citation>
    <scope>NUCLEOTIDE SEQUENCE</scope>
</reference>
<accession>A0AAI8YSD0</accession>
<evidence type="ECO:0000313" key="7">
    <source>
        <dbReference type="EMBL" id="CAK3815481.1"/>
    </source>
</evidence>
<dbReference type="InterPro" id="IPR045863">
    <property type="entry name" value="CorA_TM1_TM2"/>
</dbReference>
<sequence length="601" mass="68261">MKQPSITARSSKSNSASLDLDAYPYLQRFEKLRHTYPALKSALDKLRNSGDPGRVLVSQRYSNDGVYQGTPGRCAVLTFGTSRVDREGTFESADALDAYLKSNPADHGKTSRRRLFILEDTEPKFVDRLGERLGVDPLVFSSQMNTWNFTDSKSVPHRALPSLQTPAKSFTLRYYELRTLDDEDNISITKNQMTHAVNRRIIERWRDVDTKSIPVDKRHAFVRRCASFWCSTDDLGNQSSGWDAVILVDPPMDSCATCKRHNEETHRRDKSHAQIELEGKPDGPQRVPDRQKLWNAQSWADGVKLREARHNSVPYHGGCPSIALSHDKNLAQHPRSTALLDEIVFHWTSRTNETLVKKAYEQPVNAAYHLLKFVAQHWNHQLELITYGVSISEWFADDHDATMDPRASLQDWKTELQSISQVTKDINYTRRQMAQFERAITLNIERLGVQLGCEAIDTSLPLSLADAQKDFLAILRRLRPLRERVDDLSNIASNVTSLRAAFKGLQDGEQGLKLNLFAAIIFPLTLVASMFSMAEGYLPGQRNFWVFWAASIPLAFVVGFGLLYSHFSRVGRSMLENNLKRRQEKALEQRAARRGANSFAV</sequence>
<evidence type="ECO:0000256" key="5">
    <source>
        <dbReference type="SAM" id="MobiDB-lite"/>
    </source>
</evidence>
<comment type="caution">
    <text evidence="7">The sequence shown here is derived from an EMBL/GenBank/DDBJ whole genome shotgun (WGS) entry which is preliminary data.</text>
</comment>
<name>A0AAI8YSD0_9PEZI</name>
<dbReference type="GO" id="GO:0016020">
    <property type="term" value="C:membrane"/>
    <property type="evidence" value="ECO:0007669"/>
    <property type="project" value="UniProtKB-SubCell"/>
</dbReference>
<evidence type="ECO:0000256" key="1">
    <source>
        <dbReference type="ARBA" id="ARBA00004141"/>
    </source>
</evidence>
<protein>
    <submittedName>
        <fullName evidence="7">Uncharacterized protein</fullName>
    </submittedName>
</protein>
<dbReference type="InterPro" id="IPR002523">
    <property type="entry name" value="MgTranspt_CorA/ZnTranspt_ZntB"/>
</dbReference>
<feature type="transmembrane region" description="Helical" evidence="6">
    <location>
        <begin position="514"/>
        <end position="533"/>
    </location>
</feature>
<evidence type="ECO:0000256" key="4">
    <source>
        <dbReference type="ARBA" id="ARBA00023136"/>
    </source>
</evidence>
<evidence type="ECO:0000256" key="2">
    <source>
        <dbReference type="ARBA" id="ARBA00022692"/>
    </source>
</evidence>
<keyword evidence="4 6" id="KW-0472">Membrane</keyword>
<dbReference type="SUPFAM" id="SSF144083">
    <property type="entry name" value="Magnesium transport protein CorA, transmembrane region"/>
    <property type="match status" value="1"/>
</dbReference>
<keyword evidence="3 6" id="KW-1133">Transmembrane helix</keyword>
<dbReference type="Pfam" id="PF01544">
    <property type="entry name" value="CorA"/>
    <property type="match status" value="1"/>
</dbReference>
<evidence type="ECO:0000256" key="6">
    <source>
        <dbReference type="SAM" id="Phobius"/>
    </source>
</evidence>
<dbReference type="GO" id="GO:0046873">
    <property type="term" value="F:metal ion transmembrane transporter activity"/>
    <property type="evidence" value="ECO:0007669"/>
    <property type="project" value="InterPro"/>
</dbReference>
<feature type="transmembrane region" description="Helical" evidence="6">
    <location>
        <begin position="545"/>
        <end position="564"/>
    </location>
</feature>
<proteinExistence type="predicted"/>
<comment type="subcellular location">
    <subcellularLocation>
        <location evidence="1">Membrane</location>
        <topology evidence="1">Multi-pass membrane protein</topology>
    </subcellularLocation>
</comment>
<dbReference type="Gene3D" id="1.20.58.340">
    <property type="entry name" value="Magnesium transport protein CorA, transmembrane region"/>
    <property type="match status" value="1"/>
</dbReference>
<gene>
    <name evidence="7" type="ORF">LECACI_7A001095</name>
</gene>
<organism evidence="7 8">
    <name type="scientific">Lecanosticta acicola</name>
    <dbReference type="NCBI Taxonomy" id="111012"/>
    <lineage>
        <taxon>Eukaryota</taxon>
        <taxon>Fungi</taxon>
        <taxon>Dikarya</taxon>
        <taxon>Ascomycota</taxon>
        <taxon>Pezizomycotina</taxon>
        <taxon>Dothideomycetes</taxon>
        <taxon>Dothideomycetidae</taxon>
        <taxon>Mycosphaerellales</taxon>
        <taxon>Mycosphaerellaceae</taxon>
        <taxon>Lecanosticta</taxon>
    </lineage>
</organism>